<feature type="region of interest" description="Disordered" evidence="1">
    <location>
        <begin position="728"/>
        <end position="760"/>
    </location>
</feature>
<sequence>SVGNVSGKGDCGSVVVLVHHKEGDGGRGRPGRISPIHSLDPERVCGLVLPVEGHGGVNGPRVVFDGKNVTVFLYVEAHLCIAPLVSIHHRDHPHRAVGLQVFLHIKGKDVLHKLRVIVIPVGHLHDHRGAALQHWDAFVFGVNFKLVPVGLLAVQHGVDQDVPRIGVDGKGPHHGGIQRIGNLCVLPTVGVGRQHRGHPLSGDVVLGEVDLHHRLAEDGRVVIGVSDLDDQGVVAGEAGAARVHRHNDHVEFPGGLVVQGGRGVQEVLFLVLVALRVAGRLELEGHVPHHGAGDHAVLALVAVGHLHQGDGGVDQHILGHVGHPVLERDTPDLADLDGRHVVVLVLDVEHHRGLVGLGGLPAVAGHDGEAQLVHLLAVDAVQDAEPAGRLVEAQQPPHRLGGRPEHVLDLPVDPHVQVGGSQLQDGGAGGAVLRQVGLVHALLEAGAVVVHVGDEHPQDGLGGARRVAAVPHPQGQLVGVALLAVQRPLHDQLRLLLAIRGVGHLQLEHAAAAAGAGVGAAAAAAAAAAALRGVRAPPGAPGAAAARAVPAAPGVGGAVARPGSPALAAAAAAAAAAAPGLLEQLVALDAVAAEVTVGGGGQQVERAHRPVLLHREREHGRREGGRVVVDVEHDDPTLEQVHPALRGPDHRHLEVQEALVLVEDHLTLGQLLAVDAPLAGAQLAREVVDLQVLRARLEAESHLARARHDAQVRGDVADADVRRALLGQPVPEELLGGRQAERQRQEEAATQAPAARPPRGPHPQHLLLLLLLLLLLGTAPSAPPSSGAGRRPSARSSSGSGKGGRERREGARAACGVGRARGAGGGGDRRQILLLLLLLLFFLPPPSASSESYCFIIHAMGANRPLAGRRSVAALTVHGTLRAAGSAPPPPPSRVIPAAGGGSRAPEPPLGRMGPEPLRQAGAGAGKRRGASLQPPPPPANPVRLCCYSS</sequence>
<feature type="compositionally biased region" description="Low complexity" evidence="1">
    <location>
        <begin position="782"/>
        <end position="799"/>
    </location>
</feature>
<feature type="region of interest" description="Disordered" evidence="1">
    <location>
        <begin position="882"/>
        <end position="950"/>
    </location>
</feature>
<name>A0A8C0M812_CANLF</name>
<organism evidence="2 3">
    <name type="scientific">Canis lupus familiaris</name>
    <name type="common">Dog</name>
    <name type="synonym">Canis familiaris</name>
    <dbReference type="NCBI Taxonomy" id="9615"/>
    <lineage>
        <taxon>Eukaryota</taxon>
        <taxon>Metazoa</taxon>
        <taxon>Chordata</taxon>
        <taxon>Craniata</taxon>
        <taxon>Vertebrata</taxon>
        <taxon>Euteleostomi</taxon>
        <taxon>Mammalia</taxon>
        <taxon>Eutheria</taxon>
        <taxon>Laurasiatheria</taxon>
        <taxon>Carnivora</taxon>
        <taxon>Caniformia</taxon>
        <taxon>Canidae</taxon>
        <taxon>Canis</taxon>
    </lineage>
</organism>
<proteinExistence type="predicted"/>
<evidence type="ECO:0000313" key="3">
    <source>
        <dbReference type="Proteomes" id="UP000694429"/>
    </source>
</evidence>
<protein>
    <submittedName>
        <fullName evidence="2">Uncharacterized protein</fullName>
    </submittedName>
</protein>
<accession>A0A8C0M812</accession>
<evidence type="ECO:0000313" key="2">
    <source>
        <dbReference type="Ensembl" id="ENSCAFP00030005445.1"/>
    </source>
</evidence>
<dbReference type="AlphaFoldDB" id="A0A8C0M812"/>
<feature type="region of interest" description="Disordered" evidence="1">
    <location>
        <begin position="782"/>
        <end position="825"/>
    </location>
</feature>
<reference evidence="2" key="2">
    <citation type="submission" date="2025-08" db="UniProtKB">
        <authorList>
            <consortium name="Ensembl"/>
        </authorList>
    </citation>
    <scope>IDENTIFICATION</scope>
</reference>
<evidence type="ECO:0000256" key="1">
    <source>
        <dbReference type="SAM" id="MobiDB-lite"/>
    </source>
</evidence>
<dbReference type="Ensembl" id="ENSCAFT00030006184.1">
    <property type="protein sequence ID" value="ENSCAFP00030005445.1"/>
    <property type="gene ID" value="ENSCAFG00030003321.1"/>
</dbReference>
<dbReference type="Proteomes" id="UP000694429">
    <property type="component" value="Chromosome 3"/>
</dbReference>
<reference evidence="2" key="1">
    <citation type="submission" date="2019-03" db="EMBL/GenBank/DDBJ databases">
        <authorList>
            <person name="Warren W.C."/>
            <person name="Johnson G.S."/>
        </authorList>
    </citation>
    <scope>NUCLEOTIDE SEQUENCE [LARGE SCALE GENOMIC DNA]</scope>
    <source>
        <strain evidence="2">Basenji</strain>
    </source>
</reference>